<dbReference type="EMBL" id="CAXJRC010000003">
    <property type="protein sequence ID" value="CAL2105048.1"/>
    <property type="molecule type" value="Genomic_DNA"/>
</dbReference>
<dbReference type="RefSeq" id="WP_348736827.1">
    <property type="nucleotide sequence ID" value="NZ_CAXJRC010000003.1"/>
</dbReference>
<sequence length="222" mass="26022">MKKEYITLMIIVMHMFFIKTYADLGEGYRFYGEVVVKGEKVRGYFYEHSWGELNPGFSVLKLYKENNRKEVVVYPEIKTLTHNGTNEDFALKGSGIKIQLHKIIEINTYNRLKTSPDKVLILLTQKEYELITKRRVNFDYVHFKDYDTLVAENCFDLLISPKNKKELEAEAKILSDKLKQKIEKLGGNLEMENGGLYWKYFDAEKKKLLEKEIIVVTICNAL</sequence>
<gene>
    <name evidence="1" type="ORF">T190115A13A_120043</name>
</gene>
<evidence type="ECO:0000313" key="1">
    <source>
        <dbReference type="EMBL" id="CAL2105048.1"/>
    </source>
</evidence>
<name>A0ABP1F3N1_9FLAO</name>
<accession>A0ABP1F3N1</accession>
<keyword evidence="2" id="KW-1185">Reference proteome</keyword>
<proteinExistence type="predicted"/>
<protein>
    <submittedName>
        <fullName evidence="1">Uncharacterized protein</fullName>
    </submittedName>
</protein>
<dbReference type="Proteomes" id="UP001497602">
    <property type="component" value="Unassembled WGS sequence"/>
</dbReference>
<organism evidence="1 2">
    <name type="scientific">Tenacibaculum vairaonense</name>
    <dbReference type="NCBI Taxonomy" id="3137860"/>
    <lineage>
        <taxon>Bacteria</taxon>
        <taxon>Pseudomonadati</taxon>
        <taxon>Bacteroidota</taxon>
        <taxon>Flavobacteriia</taxon>
        <taxon>Flavobacteriales</taxon>
        <taxon>Flavobacteriaceae</taxon>
        <taxon>Tenacibaculum</taxon>
    </lineage>
</organism>
<evidence type="ECO:0000313" key="2">
    <source>
        <dbReference type="Proteomes" id="UP001497602"/>
    </source>
</evidence>
<comment type="caution">
    <text evidence="1">The sequence shown here is derived from an EMBL/GenBank/DDBJ whole genome shotgun (WGS) entry which is preliminary data.</text>
</comment>
<reference evidence="1 2" key="1">
    <citation type="submission" date="2024-05" db="EMBL/GenBank/DDBJ databases">
        <authorList>
            <person name="Duchaud E."/>
        </authorList>
    </citation>
    <scope>NUCLEOTIDE SEQUENCE [LARGE SCALE GENOMIC DNA]</scope>
    <source>
        <strain evidence="1">Ena-SAMPLE-TAB-13-05-2024-13:56:06:370-140305</strain>
    </source>
</reference>